<comment type="cofactor">
    <cofactor evidence="1">
        <name>Zn(2+)</name>
        <dbReference type="ChEBI" id="CHEBI:29105"/>
    </cofactor>
</comment>
<dbReference type="InterPro" id="IPR051453">
    <property type="entry name" value="MBL_Glyoxalase_II"/>
</dbReference>
<dbReference type="Proteomes" id="UP000031972">
    <property type="component" value="Unassembled WGS sequence"/>
</dbReference>
<evidence type="ECO:0000259" key="5">
    <source>
        <dbReference type="SMART" id="SM00849"/>
    </source>
</evidence>
<keyword evidence="4" id="KW-0862">Zinc</keyword>
<dbReference type="Pfam" id="PF00753">
    <property type="entry name" value="Lactamase_B"/>
    <property type="match status" value="1"/>
</dbReference>
<comment type="caution">
    <text evidence="6">The sequence shown here is derived from an EMBL/GenBank/DDBJ whole genome shotgun (WGS) entry which is preliminary data.</text>
</comment>
<name>A0A0C2RW60_9BACL</name>
<evidence type="ECO:0000256" key="1">
    <source>
        <dbReference type="ARBA" id="ARBA00001947"/>
    </source>
</evidence>
<evidence type="ECO:0000313" key="7">
    <source>
        <dbReference type="Proteomes" id="UP000031972"/>
    </source>
</evidence>
<dbReference type="PATRIC" id="fig|220754.4.peg.2675"/>
<accession>A0A0C2RW60</accession>
<evidence type="ECO:0000256" key="3">
    <source>
        <dbReference type="ARBA" id="ARBA00022801"/>
    </source>
</evidence>
<dbReference type="PANTHER" id="PTHR46233:SF3">
    <property type="entry name" value="HYDROXYACYLGLUTATHIONE HYDROLASE GLOC"/>
    <property type="match status" value="1"/>
</dbReference>
<dbReference type="SMART" id="SM00849">
    <property type="entry name" value="Lactamase_B"/>
    <property type="match status" value="1"/>
</dbReference>
<dbReference type="GO" id="GO:0046872">
    <property type="term" value="F:metal ion binding"/>
    <property type="evidence" value="ECO:0007669"/>
    <property type="project" value="UniProtKB-KW"/>
</dbReference>
<keyword evidence="7" id="KW-1185">Reference proteome</keyword>
<dbReference type="EMBL" id="JXRR01000017">
    <property type="protein sequence ID" value="KIL45984.1"/>
    <property type="molecule type" value="Genomic_DNA"/>
</dbReference>
<keyword evidence="2" id="KW-0479">Metal-binding</keyword>
<dbReference type="AlphaFoldDB" id="A0A0C2RW60"/>
<gene>
    <name evidence="6" type="ORF">KR50_26590</name>
</gene>
<reference evidence="6 7" key="1">
    <citation type="submission" date="2015-01" db="EMBL/GenBank/DDBJ databases">
        <title>Jeotgalibacillus campisalis genome sequencing.</title>
        <authorList>
            <person name="Goh K.M."/>
            <person name="Chan K.-G."/>
            <person name="Yaakop A.S."/>
            <person name="Ee R."/>
            <person name="Gan H.M."/>
            <person name="Chan C.S."/>
        </authorList>
    </citation>
    <scope>NUCLEOTIDE SEQUENCE [LARGE SCALE GENOMIC DNA]</scope>
    <source>
        <strain evidence="6 7">SF-57</strain>
    </source>
</reference>
<keyword evidence="3 6" id="KW-0378">Hydrolase</keyword>
<feature type="domain" description="Metallo-beta-lactamase" evidence="5">
    <location>
        <begin position="12"/>
        <end position="192"/>
    </location>
</feature>
<dbReference type="RefSeq" id="WP_041059289.1">
    <property type="nucleotide sequence ID" value="NZ_JXRR01000017.1"/>
</dbReference>
<evidence type="ECO:0000313" key="6">
    <source>
        <dbReference type="EMBL" id="KIL45984.1"/>
    </source>
</evidence>
<dbReference type="InterPro" id="IPR001279">
    <property type="entry name" value="Metallo-B-lactamas"/>
</dbReference>
<dbReference type="OrthoDB" id="9802248at2"/>
<proteinExistence type="predicted"/>
<sequence length="211" mass="23567">MEWIQMPLGPLQTNAYILYNKNLNCLIVDPGEEPGKIKSFIDKKQLKPAAIVLTHAHFDHIGAVDAIRETYDIPVYLHESERKWLGDPQKNGSAHFEGIPLIKGADPDHLFSEEGIVSVEGWTFQLFFTPGHSPGSVSIYFKEEKLVISGDALFQNSIGRTDLRGGDHDLLLKSIHQKLLTLPEDTYVLPGHGPVTSIQNEMNSNPFLHGF</sequence>
<dbReference type="PANTHER" id="PTHR46233">
    <property type="entry name" value="HYDROXYACYLGLUTATHIONE HYDROLASE GLOC"/>
    <property type="match status" value="1"/>
</dbReference>
<protein>
    <submittedName>
        <fullName evidence="6">Metallo-beta-lactamase family protein</fullName>
        <ecNumber evidence="6">3.1.2.6</ecNumber>
    </submittedName>
</protein>
<dbReference type="InterPro" id="IPR036866">
    <property type="entry name" value="RibonucZ/Hydroxyglut_hydro"/>
</dbReference>
<organism evidence="6 7">
    <name type="scientific">Jeotgalibacillus campisalis</name>
    <dbReference type="NCBI Taxonomy" id="220754"/>
    <lineage>
        <taxon>Bacteria</taxon>
        <taxon>Bacillati</taxon>
        <taxon>Bacillota</taxon>
        <taxon>Bacilli</taxon>
        <taxon>Bacillales</taxon>
        <taxon>Caryophanaceae</taxon>
        <taxon>Jeotgalibacillus</taxon>
    </lineage>
</organism>
<evidence type="ECO:0000256" key="4">
    <source>
        <dbReference type="ARBA" id="ARBA00022833"/>
    </source>
</evidence>
<dbReference type="GO" id="GO:0004416">
    <property type="term" value="F:hydroxyacylglutathione hydrolase activity"/>
    <property type="evidence" value="ECO:0007669"/>
    <property type="project" value="UniProtKB-EC"/>
</dbReference>
<dbReference type="SUPFAM" id="SSF56281">
    <property type="entry name" value="Metallo-hydrolase/oxidoreductase"/>
    <property type="match status" value="1"/>
</dbReference>
<dbReference type="Gene3D" id="3.60.15.10">
    <property type="entry name" value="Ribonuclease Z/Hydroxyacylglutathione hydrolase-like"/>
    <property type="match status" value="1"/>
</dbReference>
<dbReference type="EC" id="3.1.2.6" evidence="6"/>
<evidence type="ECO:0000256" key="2">
    <source>
        <dbReference type="ARBA" id="ARBA00022723"/>
    </source>
</evidence>
<dbReference type="CDD" id="cd06262">
    <property type="entry name" value="metallo-hydrolase-like_MBL-fold"/>
    <property type="match status" value="1"/>
</dbReference>